<dbReference type="GO" id="GO:0003676">
    <property type="term" value="F:nucleic acid binding"/>
    <property type="evidence" value="ECO:0007669"/>
    <property type="project" value="InterPro"/>
</dbReference>
<dbReference type="RefSeq" id="WP_126031375.1">
    <property type="nucleotide sequence ID" value="NZ_QXGI01000001.1"/>
</dbReference>
<dbReference type="PROSITE" id="PS00092">
    <property type="entry name" value="N6_MTASE"/>
    <property type="match status" value="1"/>
</dbReference>
<evidence type="ECO:0000313" key="1">
    <source>
        <dbReference type="EMBL" id="RSX49872.1"/>
    </source>
</evidence>
<proteinExistence type="predicted"/>
<keyword evidence="1" id="KW-0378">Hydrolase</keyword>
<dbReference type="InterPro" id="IPR025247">
    <property type="entry name" value="EcoRI-like_methylase"/>
</dbReference>
<dbReference type="OrthoDB" id="3240477at2"/>
<gene>
    <name evidence="1" type="ORF">D2E22_0333</name>
</gene>
<accession>A0A430FAP6</accession>
<protein>
    <submittedName>
        <fullName evidence="1">Restriction endonuclease subunit M</fullName>
    </submittedName>
</protein>
<sequence>MSRIDLGFAQRRGDDEFHTPAGTAEPMLQRYADRLRGAHVLLNTNDGDTSAFWTILCERFTQWGLRSLTSLRFDPSADTLFADADGGGRVFRYDGRHVSCEPTGDAGGFDSPSGLRELTAADVVVGNPPFSRLKDYVPRLVASRTGFLIIANPMCLAYRSVFPLFRAGLLRCTGGNGGLWFRHPSGDVDACATRRDVDGCQLVRVSPCGWLTNLPGPMEGDVFDPEPGDPSMLPLLDDPAVPVADRRALIPGGHDGMVAASVGVFTMWPRGWRPVAVSGAEGWPAARVHGRKAYKRILLEPCPGWVPGMGVPRRAG</sequence>
<keyword evidence="1" id="KW-0540">Nuclease</keyword>
<evidence type="ECO:0000313" key="2">
    <source>
        <dbReference type="Proteomes" id="UP000288052"/>
    </source>
</evidence>
<reference evidence="1 2" key="1">
    <citation type="submission" date="2018-09" db="EMBL/GenBank/DDBJ databases">
        <title>Characterization of the phylogenetic diversity of five novel species belonging to the genus Bifidobacterium.</title>
        <authorList>
            <person name="Lugli G.A."/>
            <person name="Duranti S."/>
            <person name="Milani C."/>
        </authorList>
    </citation>
    <scope>NUCLEOTIDE SEQUENCE [LARGE SCALE GENOMIC DNA]</scope>
    <source>
        <strain evidence="1 2">2020B</strain>
    </source>
</reference>
<dbReference type="GO" id="GO:0004519">
    <property type="term" value="F:endonuclease activity"/>
    <property type="evidence" value="ECO:0007669"/>
    <property type="project" value="UniProtKB-KW"/>
</dbReference>
<dbReference type="AlphaFoldDB" id="A0A430FAP6"/>
<comment type="caution">
    <text evidence="1">The sequence shown here is derived from an EMBL/GenBank/DDBJ whole genome shotgun (WGS) entry which is preliminary data.</text>
</comment>
<keyword evidence="2" id="KW-1185">Reference proteome</keyword>
<name>A0A430FAP6_9BIFI</name>
<keyword evidence="1" id="KW-0255">Endonuclease</keyword>
<dbReference type="Pfam" id="PF13651">
    <property type="entry name" value="EcoRI_methylase"/>
    <property type="match status" value="1"/>
</dbReference>
<dbReference type="GO" id="GO:0008168">
    <property type="term" value="F:methyltransferase activity"/>
    <property type="evidence" value="ECO:0007669"/>
    <property type="project" value="InterPro"/>
</dbReference>
<dbReference type="InterPro" id="IPR002052">
    <property type="entry name" value="DNA_methylase_N6_adenine_CS"/>
</dbReference>
<organism evidence="1 2">
    <name type="scientific">Bifidobacterium castoris</name>
    <dbReference type="NCBI Taxonomy" id="2306972"/>
    <lineage>
        <taxon>Bacteria</taxon>
        <taxon>Bacillati</taxon>
        <taxon>Actinomycetota</taxon>
        <taxon>Actinomycetes</taxon>
        <taxon>Bifidobacteriales</taxon>
        <taxon>Bifidobacteriaceae</taxon>
        <taxon>Bifidobacterium</taxon>
    </lineage>
</organism>
<dbReference type="GO" id="GO:0032259">
    <property type="term" value="P:methylation"/>
    <property type="evidence" value="ECO:0007669"/>
    <property type="project" value="InterPro"/>
</dbReference>
<dbReference type="EMBL" id="QXGI01000001">
    <property type="protein sequence ID" value="RSX49872.1"/>
    <property type="molecule type" value="Genomic_DNA"/>
</dbReference>
<dbReference type="Proteomes" id="UP000288052">
    <property type="component" value="Unassembled WGS sequence"/>
</dbReference>